<dbReference type="FunFam" id="3.30.200.20:FF:000036">
    <property type="entry name" value="Tyrosine-protein kinase"/>
    <property type="match status" value="1"/>
</dbReference>
<dbReference type="PRINTS" id="PR00452">
    <property type="entry name" value="SH3DOMAIN"/>
</dbReference>
<evidence type="ECO:0000256" key="4">
    <source>
        <dbReference type="ARBA" id="ARBA00022679"/>
    </source>
</evidence>
<dbReference type="FunCoup" id="F2UPS8">
    <property type="interactions" value="1099"/>
</dbReference>
<dbReference type="GO" id="GO:0004715">
    <property type="term" value="F:non-membrane spanning protein tyrosine kinase activity"/>
    <property type="evidence" value="ECO:0007669"/>
    <property type="project" value="UniProtKB-EC"/>
</dbReference>
<dbReference type="InterPro" id="IPR008266">
    <property type="entry name" value="Tyr_kinase_AS"/>
</dbReference>
<dbReference type="OMA" id="NYIAPVK"/>
<dbReference type="Gene3D" id="3.30.200.20">
    <property type="entry name" value="Phosphorylase Kinase, domain 1"/>
    <property type="match status" value="1"/>
</dbReference>
<dbReference type="SUPFAM" id="SSF56112">
    <property type="entry name" value="Protein kinase-like (PK-like)"/>
    <property type="match status" value="1"/>
</dbReference>
<evidence type="ECO:0000256" key="13">
    <source>
        <dbReference type="PROSITE-ProRule" id="PRU00191"/>
    </source>
</evidence>
<dbReference type="PRINTS" id="PR00109">
    <property type="entry name" value="TYRKINASE"/>
</dbReference>
<dbReference type="PROSITE" id="PS00109">
    <property type="entry name" value="PROTEIN_KINASE_TYR"/>
    <property type="match status" value="1"/>
</dbReference>
<dbReference type="eggNOG" id="KOG0197">
    <property type="taxonomic scope" value="Eukaryota"/>
</dbReference>
<comment type="catalytic activity">
    <reaction evidence="12">
        <text>L-tyrosyl-[protein] + ATP = O-phospho-L-tyrosyl-[protein] + ADP + H(+)</text>
        <dbReference type="Rhea" id="RHEA:10596"/>
        <dbReference type="Rhea" id="RHEA-COMP:10136"/>
        <dbReference type="Rhea" id="RHEA-COMP:20101"/>
        <dbReference type="ChEBI" id="CHEBI:15378"/>
        <dbReference type="ChEBI" id="CHEBI:30616"/>
        <dbReference type="ChEBI" id="CHEBI:46858"/>
        <dbReference type="ChEBI" id="CHEBI:61978"/>
        <dbReference type="ChEBI" id="CHEBI:456216"/>
        <dbReference type="EC" id="2.7.10.2"/>
    </reaction>
</comment>
<keyword evidence="11" id="KW-0449">Lipoprotein</keyword>
<evidence type="ECO:0000256" key="14">
    <source>
        <dbReference type="PROSITE-ProRule" id="PRU00192"/>
    </source>
</evidence>
<dbReference type="InterPro" id="IPR036028">
    <property type="entry name" value="SH3-like_dom_sf"/>
</dbReference>
<dbReference type="InterPro" id="IPR020635">
    <property type="entry name" value="Tyr_kinase_cat_dom"/>
</dbReference>
<dbReference type="Pfam" id="PF00017">
    <property type="entry name" value="SH2"/>
    <property type="match status" value="1"/>
</dbReference>
<evidence type="ECO:0000256" key="15">
    <source>
        <dbReference type="PROSITE-ProRule" id="PRU10141"/>
    </source>
</evidence>
<evidence type="ECO:0000259" key="18">
    <source>
        <dbReference type="PROSITE" id="PS50002"/>
    </source>
</evidence>
<dbReference type="FunFam" id="3.30.505.10:FF:000044">
    <property type="entry name" value="Tyrosine-protein kinase"/>
    <property type="match status" value="1"/>
</dbReference>
<keyword evidence="9 13" id="KW-0727">SH2 domain</keyword>
<dbReference type="PROSITE" id="PS50011">
    <property type="entry name" value="PROTEIN_KINASE_DOM"/>
    <property type="match status" value="1"/>
</dbReference>
<dbReference type="InterPro" id="IPR017441">
    <property type="entry name" value="Protein_kinase_ATP_BS"/>
</dbReference>
<dbReference type="PRINTS" id="PR00401">
    <property type="entry name" value="SH2DOMAIN"/>
</dbReference>
<evidence type="ECO:0000259" key="19">
    <source>
        <dbReference type="PROSITE" id="PS50011"/>
    </source>
</evidence>
<dbReference type="PROSITE" id="PS50001">
    <property type="entry name" value="SH2"/>
    <property type="match status" value="1"/>
</dbReference>
<dbReference type="AlphaFoldDB" id="F2UPS8"/>
<evidence type="ECO:0000256" key="10">
    <source>
        <dbReference type="ARBA" id="ARBA00023137"/>
    </source>
</evidence>
<keyword evidence="5" id="KW-0519">Myristate</keyword>
<dbReference type="InterPro" id="IPR001245">
    <property type="entry name" value="Ser-Thr/Tyr_kinase_cat_dom"/>
</dbReference>
<evidence type="ECO:0000256" key="8">
    <source>
        <dbReference type="ARBA" id="ARBA00022840"/>
    </source>
</evidence>
<dbReference type="KEGG" id="sre:PTSG_10481"/>
<evidence type="ECO:0000256" key="11">
    <source>
        <dbReference type="ARBA" id="ARBA00023288"/>
    </source>
</evidence>
<feature type="domain" description="SH2" evidence="17">
    <location>
        <begin position="154"/>
        <end position="248"/>
    </location>
</feature>
<feature type="region of interest" description="Disordered" evidence="16">
    <location>
        <begin position="1"/>
        <end position="85"/>
    </location>
</feature>
<dbReference type="EC" id="2.7.10.2" evidence="1"/>
<keyword evidence="3" id="KW-0597">Phosphoprotein</keyword>
<dbReference type="InterPro" id="IPR050198">
    <property type="entry name" value="Non-receptor_tyrosine_kinases"/>
</dbReference>
<protein>
    <recommendedName>
        <fullName evidence="1">non-specific protein-tyrosine kinase</fullName>
        <ecNumber evidence="1">2.7.10.2</ecNumber>
    </recommendedName>
</protein>
<dbReference type="GeneID" id="16069403"/>
<keyword evidence="6 15" id="KW-0547">Nucleotide-binding</keyword>
<evidence type="ECO:0000256" key="12">
    <source>
        <dbReference type="ARBA" id="ARBA00051245"/>
    </source>
</evidence>
<keyword evidence="2 14" id="KW-0728">SH3 domain</keyword>
<dbReference type="InterPro" id="IPR036860">
    <property type="entry name" value="SH2_dom_sf"/>
</dbReference>
<dbReference type="PROSITE" id="PS50002">
    <property type="entry name" value="SH3"/>
    <property type="match status" value="1"/>
</dbReference>
<dbReference type="RefSeq" id="XP_004988861.1">
    <property type="nucleotide sequence ID" value="XM_004988804.1"/>
</dbReference>
<sequence>MGCKNSKPASNYPTGVPNGNGAHGFTMDSMAQPPASTVPSQFNSPPAQLPQSRHSSMGNSMSQASFGTPTQRPLPQPPGQAAAPVQQQDNLYVALYDYDARTADDLTFHKGDEMVIMNSSDGDWWQAKLITTGQMGYIPSNYVAQKQSIQAEEWFHGMIKRAEAEKVLLHNGSHGDFLIRESESKPGDYSLSIREGDNVKHYRIRKLDDGGFYITRRATFRNLHELVSHYRLKADGLCTSLNKAVRPLTQVAPPDLSHDTKDQWEIPRESLRLEKKLGSGQFGDVWKGFWNNTTPVAVKTLKPGTMSPSEFLREAQIMKKLRHPKLVQLYAVCTDKEPIYIVTELMKHGSLLDYLHDKGRALRLPQLVDMAAQIAAGMAYLESQNYIHRDLAARNVLVGENNICKVADFGLSRLLENEDEYTAREGAKFPIKWTAPEAALMSRFSTKSDVWSYGILLTELVTYGRIPYPGMTNAEVLQQVERGYRMPSPPGTPEPLYQIMLDCWKANAEERPTFETLQWRLEDFFVNTENNYTEASTFE</sequence>
<name>F2UPS8_SALR5</name>
<evidence type="ECO:0000256" key="5">
    <source>
        <dbReference type="ARBA" id="ARBA00022707"/>
    </source>
</evidence>
<dbReference type="InterPro" id="IPR001452">
    <property type="entry name" value="SH3_domain"/>
</dbReference>
<proteinExistence type="predicted"/>
<dbReference type="InterPro" id="IPR000719">
    <property type="entry name" value="Prot_kinase_dom"/>
</dbReference>
<keyword evidence="7 20" id="KW-0418">Kinase</keyword>
<evidence type="ECO:0000256" key="3">
    <source>
        <dbReference type="ARBA" id="ARBA00022553"/>
    </source>
</evidence>
<dbReference type="FunFam" id="1.10.510.10:FF:000318">
    <property type="entry name" value="Tyrosine-protein kinase"/>
    <property type="match status" value="1"/>
</dbReference>
<evidence type="ECO:0000256" key="6">
    <source>
        <dbReference type="ARBA" id="ARBA00022741"/>
    </source>
</evidence>
<dbReference type="InterPro" id="IPR000980">
    <property type="entry name" value="SH2"/>
</dbReference>
<keyword evidence="10" id="KW-0829">Tyrosine-protein kinase</keyword>
<evidence type="ECO:0000256" key="7">
    <source>
        <dbReference type="ARBA" id="ARBA00022777"/>
    </source>
</evidence>
<dbReference type="SUPFAM" id="SSF55550">
    <property type="entry name" value="SH2 domain"/>
    <property type="match status" value="1"/>
</dbReference>
<feature type="compositionally biased region" description="Polar residues" evidence="16">
    <location>
        <begin position="34"/>
        <end position="70"/>
    </location>
</feature>
<dbReference type="OrthoDB" id="28230at2759"/>
<dbReference type="InParanoid" id="F2UPS8"/>
<evidence type="ECO:0000256" key="2">
    <source>
        <dbReference type="ARBA" id="ARBA00022443"/>
    </source>
</evidence>
<evidence type="ECO:0000256" key="1">
    <source>
        <dbReference type="ARBA" id="ARBA00011903"/>
    </source>
</evidence>
<dbReference type="Gene3D" id="1.10.510.10">
    <property type="entry name" value="Transferase(Phosphotransferase) domain 1"/>
    <property type="match status" value="1"/>
</dbReference>
<dbReference type="CDD" id="cd05068">
    <property type="entry name" value="PTKc_Frk_like"/>
    <property type="match status" value="1"/>
</dbReference>
<dbReference type="PANTHER" id="PTHR24418">
    <property type="entry name" value="TYROSINE-PROTEIN KINASE"/>
    <property type="match status" value="1"/>
</dbReference>
<dbReference type="SUPFAM" id="SSF50044">
    <property type="entry name" value="SH3-domain"/>
    <property type="match status" value="1"/>
</dbReference>
<feature type="domain" description="SH3" evidence="18">
    <location>
        <begin position="87"/>
        <end position="148"/>
    </location>
</feature>
<dbReference type="Proteomes" id="UP000007799">
    <property type="component" value="Unassembled WGS sequence"/>
</dbReference>
<dbReference type="Pfam" id="PF00018">
    <property type="entry name" value="SH3_1"/>
    <property type="match status" value="1"/>
</dbReference>
<accession>F2UPS8</accession>
<dbReference type="SMART" id="SM00326">
    <property type="entry name" value="SH3"/>
    <property type="match status" value="1"/>
</dbReference>
<dbReference type="EMBL" id="GL832987">
    <property type="protein sequence ID" value="EGD79633.1"/>
    <property type="molecule type" value="Genomic_DNA"/>
</dbReference>
<evidence type="ECO:0000259" key="17">
    <source>
        <dbReference type="PROSITE" id="PS50001"/>
    </source>
</evidence>
<dbReference type="PROSITE" id="PS00107">
    <property type="entry name" value="PROTEIN_KINASE_ATP"/>
    <property type="match status" value="1"/>
</dbReference>
<dbReference type="SMART" id="SM00252">
    <property type="entry name" value="SH2"/>
    <property type="match status" value="1"/>
</dbReference>
<gene>
    <name evidence="20" type="ORF">PTSG_10481</name>
</gene>
<organism evidence="21">
    <name type="scientific">Salpingoeca rosetta (strain ATCC 50818 / BSB-021)</name>
    <dbReference type="NCBI Taxonomy" id="946362"/>
    <lineage>
        <taxon>Eukaryota</taxon>
        <taxon>Choanoflagellata</taxon>
        <taxon>Craspedida</taxon>
        <taxon>Salpingoecidae</taxon>
        <taxon>Salpingoeca</taxon>
    </lineage>
</organism>
<dbReference type="CDD" id="cd11845">
    <property type="entry name" value="SH3_Src_like"/>
    <property type="match status" value="1"/>
</dbReference>
<keyword evidence="8 15" id="KW-0067">ATP-binding</keyword>
<feature type="domain" description="Protein kinase" evidence="19">
    <location>
        <begin position="271"/>
        <end position="525"/>
    </location>
</feature>
<dbReference type="Gene3D" id="3.30.505.10">
    <property type="entry name" value="SH2 domain"/>
    <property type="match status" value="1"/>
</dbReference>
<dbReference type="STRING" id="946362.F2UPS8"/>
<evidence type="ECO:0000256" key="9">
    <source>
        <dbReference type="ARBA" id="ARBA00022999"/>
    </source>
</evidence>
<evidence type="ECO:0000313" key="21">
    <source>
        <dbReference type="Proteomes" id="UP000007799"/>
    </source>
</evidence>
<keyword evidence="21" id="KW-1185">Reference proteome</keyword>
<keyword evidence="4" id="KW-0808">Transferase</keyword>
<dbReference type="CDD" id="cd09933">
    <property type="entry name" value="SH2_Src_family"/>
    <property type="match status" value="1"/>
</dbReference>
<dbReference type="Gene3D" id="2.30.30.40">
    <property type="entry name" value="SH3 Domains"/>
    <property type="match status" value="1"/>
</dbReference>
<dbReference type="Pfam" id="PF07714">
    <property type="entry name" value="PK_Tyr_Ser-Thr"/>
    <property type="match status" value="1"/>
</dbReference>
<reference evidence="20" key="1">
    <citation type="submission" date="2009-08" db="EMBL/GenBank/DDBJ databases">
        <title>Annotation of Salpingoeca rosetta.</title>
        <authorList>
            <consortium name="The Broad Institute Genome Sequencing Platform"/>
            <person name="Russ C."/>
            <person name="Cuomo C."/>
            <person name="Burger G."/>
            <person name="Gray M.W."/>
            <person name="Holland P.W.H."/>
            <person name="King N."/>
            <person name="Lang F.B.F."/>
            <person name="Roger A.J."/>
            <person name="Ruiz-Trillo I."/>
            <person name="Young S.K."/>
            <person name="Zeng Q."/>
            <person name="Gargeya S."/>
            <person name="Alvarado L."/>
            <person name="Berlin A."/>
            <person name="Chapman S.B."/>
            <person name="Chen Z."/>
            <person name="Freedman E."/>
            <person name="Gellesch M."/>
            <person name="Goldberg J."/>
            <person name="Griggs A."/>
            <person name="Gujja S."/>
            <person name="Heilman E."/>
            <person name="Heiman D."/>
            <person name="Howarth C."/>
            <person name="Mehta T."/>
            <person name="Neiman D."/>
            <person name="Pearson M."/>
            <person name="Roberts A."/>
            <person name="Saif S."/>
            <person name="Shea T."/>
            <person name="Shenoy N."/>
            <person name="Sisk P."/>
            <person name="Stolte C."/>
            <person name="Sykes S."/>
            <person name="White J."/>
            <person name="Yandava C."/>
            <person name="Haas B."/>
            <person name="Nusbaum C."/>
            <person name="Birren B."/>
        </authorList>
    </citation>
    <scope>NUCLEOTIDE SEQUENCE [LARGE SCALE GENOMIC DNA]</scope>
    <source>
        <strain evidence="20">ATCC 50818</strain>
    </source>
</reference>
<evidence type="ECO:0000313" key="20">
    <source>
        <dbReference type="EMBL" id="EGD79633.1"/>
    </source>
</evidence>
<feature type="binding site" evidence="15">
    <location>
        <position position="299"/>
    </location>
    <ligand>
        <name>ATP</name>
        <dbReference type="ChEBI" id="CHEBI:30616"/>
    </ligand>
</feature>
<dbReference type="SMART" id="SM00219">
    <property type="entry name" value="TyrKc"/>
    <property type="match status" value="1"/>
</dbReference>
<evidence type="ECO:0000256" key="16">
    <source>
        <dbReference type="SAM" id="MobiDB-lite"/>
    </source>
</evidence>
<dbReference type="InterPro" id="IPR011009">
    <property type="entry name" value="Kinase-like_dom_sf"/>
</dbReference>
<dbReference type="GO" id="GO:0005524">
    <property type="term" value="F:ATP binding"/>
    <property type="evidence" value="ECO:0007669"/>
    <property type="project" value="UniProtKB-UniRule"/>
</dbReference>